<keyword evidence="2" id="KW-1185">Reference proteome</keyword>
<dbReference type="EMBL" id="LXQA010439002">
    <property type="protein sequence ID" value="MCI51892.1"/>
    <property type="molecule type" value="Genomic_DNA"/>
</dbReference>
<accession>A0A392STW8</accession>
<evidence type="ECO:0000313" key="2">
    <source>
        <dbReference type="Proteomes" id="UP000265520"/>
    </source>
</evidence>
<dbReference type="Proteomes" id="UP000265520">
    <property type="component" value="Unassembled WGS sequence"/>
</dbReference>
<reference evidence="1 2" key="1">
    <citation type="journal article" date="2018" name="Front. Plant Sci.">
        <title>Red Clover (Trifolium pratense) and Zigzag Clover (T. medium) - A Picture of Genomic Similarities and Differences.</title>
        <authorList>
            <person name="Dluhosova J."/>
            <person name="Istvanek J."/>
            <person name="Nedelnik J."/>
            <person name="Repkova J."/>
        </authorList>
    </citation>
    <scope>NUCLEOTIDE SEQUENCE [LARGE SCALE GENOMIC DNA]</scope>
    <source>
        <strain evidence="2">cv. 10/8</strain>
        <tissue evidence="1">Leaf</tissue>
    </source>
</reference>
<sequence>MGSVLDDGLVPFFFRLRKDGPYYFCCHWNAGS</sequence>
<feature type="non-terminal residue" evidence="1">
    <location>
        <position position="32"/>
    </location>
</feature>
<proteinExistence type="predicted"/>
<evidence type="ECO:0000313" key="1">
    <source>
        <dbReference type="EMBL" id="MCI51892.1"/>
    </source>
</evidence>
<organism evidence="1 2">
    <name type="scientific">Trifolium medium</name>
    <dbReference type="NCBI Taxonomy" id="97028"/>
    <lineage>
        <taxon>Eukaryota</taxon>
        <taxon>Viridiplantae</taxon>
        <taxon>Streptophyta</taxon>
        <taxon>Embryophyta</taxon>
        <taxon>Tracheophyta</taxon>
        <taxon>Spermatophyta</taxon>
        <taxon>Magnoliopsida</taxon>
        <taxon>eudicotyledons</taxon>
        <taxon>Gunneridae</taxon>
        <taxon>Pentapetalae</taxon>
        <taxon>rosids</taxon>
        <taxon>fabids</taxon>
        <taxon>Fabales</taxon>
        <taxon>Fabaceae</taxon>
        <taxon>Papilionoideae</taxon>
        <taxon>50 kb inversion clade</taxon>
        <taxon>NPAAA clade</taxon>
        <taxon>Hologalegina</taxon>
        <taxon>IRL clade</taxon>
        <taxon>Trifolieae</taxon>
        <taxon>Trifolium</taxon>
    </lineage>
</organism>
<comment type="caution">
    <text evidence="1">The sequence shown here is derived from an EMBL/GenBank/DDBJ whole genome shotgun (WGS) entry which is preliminary data.</text>
</comment>
<dbReference type="AlphaFoldDB" id="A0A392STW8"/>
<protein>
    <submittedName>
        <fullName evidence="1">Uncharacterized protein</fullName>
    </submittedName>
</protein>
<name>A0A392STW8_9FABA</name>